<name>A0A366HL12_9BACT</name>
<dbReference type="PANTHER" id="PTHR12338">
    <property type="entry name" value="AUTOTRANSPORTER"/>
    <property type="match status" value="1"/>
</dbReference>
<feature type="region of interest" description="Disordered" evidence="1">
    <location>
        <begin position="2925"/>
        <end position="2951"/>
    </location>
</feature>
<organism evidence="3 4">
    <name type="scientific">Roseimicrobium gellanilyticum</name>
    <dbReference type="NCBI Taxonomy" id="748857"/>
    <lineage>
        <taxon>Bacteria</taxon>
        <taxon>Pseudomonadati</taxon>
        <taxon>Verrucomicrobiota</taxon>
        <taxon>Verrucomicrobiia</taxon>
        <taxon>Verrucomicrobiales</taxon>
        <taxon>Verrucomicrobiaceae</taxon>
        <taxon>Roseimicrobium</taxon>
    </lineage>
</organism>
<keyword evidence="4" id="KW-1185">Reference proteome</keyword>
<feature type="region of interest" description="Disordered" evidence="1">
    <location>
        <begin position="3885"/>
        <end position="3926"/>
    </location>
</feature>
<feature type="compositionally biased region" description="Polar residues" evidence="1">
    <location>
        <begin position="2932"/>
        <end position="2951"/>
    </location>
</feature>
<dbReference type="InterPro" id="IPR011050">
    <property type="entry name" value="Pectin_lyase_fold/virulence"/>
</dbReference>
<dbReference type="Pfam" id="PF12545">
    <property type="entry name" value="DUF3739"/>
    <property type="match status" value="1"/>
</dbReference>
<dbReference type="SUPFAM" id="SSF51126">
    <property type="entry name" value="Pectin lyase-like"/>
    <property type="match status" value="1"/>
</dbReference>
<feature type="domain" description="Filamentous haemagglutinin FhaB/tRNA nuclease CdiA-like TPS" evidence="2">
    <location>
        <begin position="120"/>
        <end position="249"/>
    </location>
</feature>
<dbReference type="Proteomes" id="UP000253426">
    <property type="component" value="Unassembled WGS sequence"/>
</dbReference>
<evidence type="ECO:0000259" key="2">
    <source>
        <dbReference type="SMART" id="SM00912"/>
    </source>
</evidence>
<dbReference type="EMBL" id="QNRR01000005">
    <property type="protein sequence ID" value="RBP43623.1"/>
    <property type="molecule type" value="Genomic_DNA"/>
</dbReference>
<dbReference type="SMART" id="SM00912">
    <property type="entry name" value="Haemagg_act"/>
    <property type="match status" value="1"/>
</dbReference>
<evidence type="ECO:0000313" key="4">
    <source>
        <dbReference type="Proteomes" id="UP000253426"/>
    </source>
</evidence>
<dbReference type="NCBIfam" id="TIGR01901">
    <property type="entry name" value="adhes_NPXG"/>
    <property type="match status" value="1"/>
</dbReference>
<evidence type="ECO:0000313" key="3">
    <source>
        <dbReference type="EMBL" id="RBP43623.1"/>
    </source>
</evidence>
<gene>
    <name evidence="3" type="ORF">DES53_10521</name>
</gene>
<protein>
    <submittedName>
        <fullName evidence="3">Filamentous hemagglutinin family protein</fullName>
    </submittedName>
</protein>
<dbReference type="PANTHER" id="PTHR12338:SF5">
    <property type="entry name" value="ANTIGEN 43-RELATED"/>
    <property type="match status" value="1"/>
</dbReference>
<dbReference type="RefSeq" id="WP_113959113.1">
    <property type="nucleotide sequence ID" value="NZ_QNRR01000005.1"/>
</dbReference>
<reference evidence="3 4" key="1">
    <citation type="submission" date="2018-06" db="EMBL/GenBank/DDBJ databases">
        <title>Genomic Encyclopedia of Type Strains, Phase IV (KMG-IV): sequencing the most valuable type-strain genomes for metagenomic binning, comparative biology and taxonomic classification.</title>
        <authorList>
            <person name="Goeker M."/>
        </authorList>
    </citation>
    <scope>NUCLEOTIDE SEQUENCE [LARGE SCALE GENOMIC DNA]</scope>
    <source>
        <strain evidence="3 4">DSM 25532</strain>
    </source>
</reference>
<dbReference type="Gene3D" id="2.160.20.10">
    <property type="entry name" value="Single-stranded right-handed beta-helix, Pectin lyase-like"/>
    <property type="match status" value="1"/>
</dbReference>
<dbReference type="InterPro" id="IPR021026">
    <property type="entry name" value="Filamn_hemagglutn_DUF3739"/>
</dbReference>
<sequence length="3926" mass="398789">MRHPETLNPSGVRRPAGRLALWSIVACVMLAAGAMVHGGDILRGGAAKPNAKRADAGDQATAAAAAQARANAKDALSRTTQALNAAKAMQAAAQAAATARGANNLGPDPNHPGLMLPDVPNGLAVGGLQVEPGGGWSGASLPTQSSSAGKVRVTVKQTASQALLNWRTFNVGRNTHLYFDQSAGGNDVGQWIAFNKVNDPSGSPSQILGAITAPGQVYIINQNGIIFGGGSQVNTHVLVASSLPISGTYDSHGRLISDPTKNTLITRGLLNNPDAQFLFSAMAQAAGTKGPTEAFTPPPLPASGRIGDVTVQAGAQIVAPTTAANVGGRVMLVGANVNNAGTISTPDGQTILAAGLQVGFEAHRSSDPTLRGLDVYIGAVKDPNAALPEYAGTVTNTGYISAPRANVTFAGKTIRHHGAIESSTSVSLNGRIDFDASYDALSNTAYSPIDRPNIPPFLRRSTGVVELGAGSLVSLLPEWLSAETVVGTQLALRSQVNIRGKVVHLGAASSIHAPNALVAISAGVWDFTLNGDVNATSTFVYSGGQIYVDRGAMINVAGSTDISAPLSQHILTVELRGAELAGSPLQRNSIFRQIGQDNPDITVDLRKTGIYNGKTWYGTPLADLSGYLGLIQRTVGELTVAGGSVTLNAGGSVVLQQGAVIDVSGGFINYQGGTVKTTRVMHSGYLMEIADATPDMVYDGIFTGLFSEVHTRWGITRTYQIPWMTGEHYEQPYIHGGDGGSLVMGASAMALDGVMRGATVAGSRQREVLPKGSELTLAFKSQLMQQPDYPFVSPTPPEIVFQENTAQTSVGAFELDASGEPLPLPADRLSRVLISPAIFTSNGFASLTIENPDGDVTVPGSVHVVAPPMGALRISAANITVNGTITAPGGLVSLLAYNISPTVTQALQDAETPSLPQPSVGRGLVTLGPSAVLNTAGLLVDDRLSASAPLSLPMVTDGGTVNITAFSANLSAGSVIDVSGGFAVSSTGARSYGNAGSIVVKTGQDPGLPAVVGGPLLLGSELRGYSGATGGSLSIQAMLIQIGGSALHEENTLLLDPEFFSQGGFAKFSLAGVGDPEEPDTPAVYVAPGTKIEPVALSQVAVLNSPDSQDASFITVLKPEGMRSPVSISLNASVLRNPFATTVLLSRGDIVFGRGASIKTDALGSVSFVGGTVAVFGSIEAPGGSIRVQGAAEFPLPDPNLATQALATVYLAPGSLLSTKGKTVFTPDVFGRATGSVLPGGSIAVSGNIVAAAGAVLDVSGTSGVLDFHPSQLGLNYYLNGPLVLPMIPATSGINSPLFQGLGVPTRVDSDGGTMTFTGGEMLFVDATLRGGAGGPRALGGSLSVSSQRFVLPNTQETTADMNLVVTQRGPTIPVPFAPGESAIGKAVLGAGGLPVPGMGYFAVEDFLGGGFDSLTLGGNVKFSGLIDIHARGFLKVASGGVISADTLVKLSAPYVRLGQPFRPPLQSDQPNPLFEGTDVSGNNPSEYKFSPTWGTGSLQVTADTLDVGTLSLQGIGEARLFARGDIRGNGGLEIAGNLILQAGQIYPTTGAKFTIVAHDYATPAGLQQGSVTILGTGSQNTPLSAGGVLSIYASHIHQGGVLRAPIGTINLGWDGTGSAPISLIGGVAVATTQQLTLAAGSVTSVSAVDGITREELLIPYGFSPDGNVWVDPFGIDITAGGVPSKAVNLSARSLTTESGSLIDISGGGDLFAYRFIPGNGGGTDILGSTGSFAIIPGYAANFAPYAPFNDSAFDDNLTQGESGYVNDTLSVGDRVYLNGSPGLRAGVYTLLPARYALLPGAFLVTPASGGPIGTFTNADGSSFVAGYRFNDLNADRVLSPRFSRFEVAPASTMLQRAEYEGYLASTFLREGALAVGADVPRLPQDGGYLLLQASQAMRLDGNVNARAGHGGRGGLIDISSVLDILINDSGTGGGSGVLTLSASKLSSFGAESLLIGGFRTFGEAGTTVTVRSGNLTLDNPGGALSGPEIILAANKNLTLAPGSSVVQSGSLGSTDSLTVVGALELHGVGENITFARGGTPISFPNGTPGDNRITSTVGGTITAANGTTTTLAANTPTALAPGSTVTLNGAGTISFASGTGGSIPISLGDGALVRVSGDPAAVTKRGAVAASTQPNLMVGAGVRLQGASLTLDSTYATSLHSSATLTGESINLNSGQISVQFNSPGALQPTVGLVLSGHALDSLRSARTLSLLSYSSMDFYGTGGFTTQGSLTLHAAEIRGFNQGAGSVSFGASSILLDNAANVPVTGTAGAASGTLEFNAENIQIGANIMAVNRYASVVLTAGNELLFTGTGGLTAQQNVTVNTPVVSAARSAVQALTAGGALVVQHTGEAAHVTSGLGATLALQGTSALVNADVILPSGLLSVRATTGDLTIGGRLDVGGTAQTFYDMVKYTDAGEITLTADAGAVSILPDAVLNASAHVGGGDAGRISIVSPTKTLSIDGRLLGVGGSGGLSGSLVLDVGGLEGGLLSSITPSLVGFNESRSIRNRLDTAVVVDGITAVRNFVLSVDSGDITVTGTVDSSGVTGGSIALRAFGNVILESGSLLDASAQTFSNAGKGGAVFLEAGSQKNGVIRGGTTAPTGWVDIRSGSTIDLSVAANTPDSASVGWLTGTLHLRAPQIGTAFNNVTDVAVDTIDGSVIGASSILVEGYWLFDLSNAAGATITTTVQNNVRTNGNAFVGVAGSPSAGYDTMFNRIVGSNTGIAPLLVIAPGSEIINRLGDLTLGATNSTSTSDWNLGNTTAGQRFRFGPKEAAGVLTLRASGNLVLLNTISDGFSSSLYTSGLLAYNPNLPLNLQSWSYRFAAGSDVQAVDFHQVRPLANVAANSGSLQLGKNGGANTTTAGTGALTANAIGNPTSSAYKYQAIRTGTGSIDIATARDVQLLNQFAVIFTAGVQVQDPTMGGTFDIPQPNAATATPPSPLGSPQQTTPAPVQYTLSGGSISVVAGNDITHLTRNGLNALIADSSREMPTNWLYRRGAVDPLTGLFTESSYGYNSPVSDIASTTWWVDFTNFFEGVGALGGGDVTLIAGRDVSNVDALLPTNARMPGKTTGGSPIAPNAGSLVELGGGDLIVRAGRNIDGGVYYVEKGTGTLFAGNEVTTNRTRSPSRGIIANLNTPDVLAPETWLPTTLFVGKSTFDVSARGNVLLGPVANAFLMPQGFNNSHWYKTYFSTYAPDSGVEISSLGGTVNLRKAVTMPGSTQTGVSPVLYEWFRKELLLVTSGQDQSASNAQPWLRLAESSVAPFRTVMDLMAPTLKVTAFSGDINTAGQFILSPSSTGSLEFLAAGAINGMRPTGNVTIGGVTTKLWAATTINVSDTDPSGIYSVTQPLAYQNFLEIPTAGGSRITQTNFLDAFNRRFAETGSTTGNAAVLQFKQALHTPGLLHKNDPDPVRLYAGGGDIASLTVFSPKRMQVFADRDITDVALFIQNVDKEDISIVAAGRDIVAYNPSSPARVQAAAPGNLLNLGSGPLSGDLQVSGPGTLAILAGRDLSLGSGAVNADGTGAGITSIGNARNPYLPFEGANLIVGAGLGSTFGLSRGTLDIETFVSEVLEGELGARYFSELGATSNGVAITNVDALDKLSDEERARIVLELFFIALRDAGRDFETAGNYDAGFAAIDALFPEAGSNAGNISTFSRDIRSKSGGGIGIIAPGGGLALGDSILGSPEVPPGVVTESGGSITIFTHESVNVGISRIFTLRGGNITIWSSTGDIAAGSSAKTVQSAPPTRVLIDPQSADITTDLAGLATGGGIGVLATVKNVPPGDVDLIAPVGTVDAGDAGIRATGNLSIAAAAVLNASNIAVGGTSTGTPSAPVVAAPNIGGLTTASSTAGAAASAATQAANTPRQEAAPVDAVPSIMVVEVLGYGGGSGTGDEEDEEEKRRRRALETQESAADQAPAPWANPAR</sequence>
<dbReference type="InterPro" id="IPR008638">
    <property type="entry name" value="FhaB/CdiA-like_TPS"/>
</dbReference>
<dbReference type="OrthoDB" id="218680at2"/>
<proteinExistence type="predicted"/>
<dbReference type="InterPro" id="IPR050909">
    <property type="entry name" value="Bact_Autotransporter_VF"/>
</dbReference>
<accession>A0A366HL12</accession>
<dbReference type="InterPro" id="IPR012334">
    <property type="entry name" value="Pectin_lyas_fold"/>
</dbReference>
<comment type="caution">
    <text evidence="3">The sequence shown here is derived from an EMBL/GenBank/DDBJ whole genome shotgun (WGS) entry which is preliminary data.</text>
</comment>
<evidence type="ECO:0000256" key="1">
    <source>
        <dbReference type="SAM" id="MobiDB-lite"/>
    </source>
</evidence>